<evidence type="ECO:0000313" key="1">
    <source>
        <dbReference type="EMBL" id="MBP2026340.1"/>
    </source>
</evidence>
<protein>
    <submittedName>
        <fullName evidence="1">L-ascorbate metabolism protein UlaG (Beta-lactamase superfamily)</fullName>
    </submittedName>
</protein>
<name>A0ABS4KG45_9FIRM</name>
<dbReference type="Proteomes" id="UP001314903">
    <property type="component" value="Unassembled WGS sequence"/>
</dbReference>
<organism evidence="1 2">
    <name type="scientific">Acetoanaerobium pronyense</name>
    <dbReference type="NCBI Taxonomy" id="1482736"/>
    <lineage>
        <taxon>Bacteria</taxon>
        <taxon>Bacillati</taxon>
        <taxon>Bacillota</taxon>
        <taxon>Clostridia</taxon>
        <taxon>Peptostreptococcales</taxon>
        <taxon>Filifactoraceae</taxon>
        <taxon>Acetoanaerobium</taxon>
    </lineage>
</organism>
<dbReference type="Gene3D" id="3.60.15.10">
    <property type="entry name" value="Ribonuclease Z/Hydroxyacylglutathione hydrolase-like"/>
    <property type="match status" value="1"/>
</dbReference>
<dbReference type="SUPFAM" id="SSF56281">
    <property type="entry name" value="Metallo-hydrolase/oxidoreductase"/>
    <property type="match status" value="1"/>
</dbReference>
<gene>
    <name evidence="1" type="ORF">J2Z35_000129</name>
</gene>
<keyword evidence="2" id="KW-1185">Reference proteome</keyword>
<sequence length="238" mass="28486">MIEITYLFHSGFYVELEKSILIFDYFRDNCKKNRYKDCGQIKKEDLPDNKNIYIFVSHGHYDHYDKEIFTFNKENISYIFSNDIKPLDNFQNITYLGNDEEVNIKDINIKTFGSTDEGISFLVNVENFNIFHAGDLNWWHWEGENDKEKQEAKNNYFKEVSKLKGKVIDFAFFPVDPRLEDAYYYGGEYFIREVSPKVFIPMHFQDVYEITERFAEKMKDSKSEILKISTRGESLYRK</sequence>
<dbReference type="InterPro" id="IPR036866">
    <property type="entry name" value="RibonucZ/Hydroxyglut_hydro"/>
</dbReference>
<accession>A0ABS4KG45</accession>
<dbReference type="RefSeq" id="WP_209658289.1">
    <property type="nucleotide sequence ID" value="NZ_JAGGLI010000001.1"/>
</dbReference>
<comment type="caution">
    <text evidence="1">The sequence shown here is derived from an EMBL/GenBank/DDBJ whole genome shotgun (WGS) entry which is preliminary data.</text>
</comment>
<reference evidence="1 2" key="1">
    <citation type="submission" date="2021-03" db="EMBL/GenBank/DDBJ databases">
        <title>Genomic Encyclopedia of Type Strains, Phase IV (KMG-IV): sequencing the most valuable type-strain genomes for metagenomic binning, comparative biology and taxonomic classification.</title>
        <authorList>
            <person name="Goeker M."/>
        </authorList>
    </citation>
    <scope>NUCLEOTIDE SEQUENCE [LARGE SCALE GENOMIC DNA]</scope>
    <source>
        <strain evidence="1 2">DSM 27512</strain>
    </source>
</reference>
<dbReference type="EMBL" id="JAGGLI010000001">
    <property type="protein sequence ID" value="MBP2026340.1"/>
    <property type="molecule type" value="Genomic_DNA"/>
</dbReference>
<evidence type="ECO:0000313" key="2">
    <source>
        <dbReference type="Proteomes" id="UP001314903"/>
    </source>
</evidence>
<dbReference type="PANTHER" id="PTHR42967">
    <property type="entry name" value="METAL DEPENDENT HYDROLASE"/>
    <property type="match status" value="1"/>
</dbReference>
<dbReference type="PANTHER" id="PTHR42967:SF1">
    <property type="entry name" value="MBL FOLD METALLO-HYDROLASE"/>
    <property type="match status" value="1"/>
</dbReference>
<dbReference type="Pfam" id="PF13483">
    <property type="entry name" value="Lactamase_B_3"/>
    <property type="match status" value="1"/>
</dbReference>
<proteinExistence type="predicted"/>